<dbReference type="InterPro" id="IPR026170">
    <property type="entry name" value="FAM173A/B"/>
</dbReference>
<dbReference type="EMBL" id="MHKE01000015">
    <property type="protein sequence ID" value="OGY83121.1"/>
    <property type="molecule type" value="Genomic_DNA"/>
</dbReference>
<keyword evidence="1" id="KW-0489">Methyltransferase</keyword>
<comment type="caution">
    <text evidence="4">The sequence shown here is derived from an EMBL/GenBank/DDBJ whole genome shotgun (WGS) entry which is preliminary data.</text>
</comment>
<dbReference type="GO" id="GO:0032259">
    <property type="term" value="P:methylation"/>
    <property type="evidence" value="ECO:0007669"/>
    <property type="project" value="UniProtKB-KW"/>
</dbReference>
<name>A0A1G2B1Q7_9BACT</name>
<evidence type="ECO:0000256" key="1">
    <source>
        <dbReference type="ARBA" id="ARBA00022603"/>
    </source>
</evidence>
<dbReference type="PANTHER" id="PTHR13610">
    <property type="entry name" value="METHYLTRANSFERASE DOMAIN-CONTAINING PROTEIN"/>
    <property type="match status" value="1"/>
</dbReference>
<accession>A0A1G2B1Q7</accession>
<protein>
    <recommendedName>
        <fullName evidence="6">DOT1 domain-containing protein</fullName>
    </recommendedName>
</protein>
<evidence type="ECO:0000313" key="5">
    <source>
        <dbReference type="Proteomes" id="UP000179164"/>
    </source>
</evidence>
<dbReference type="Gene3D" id="3.40.50.150">
    <property type="entry name" value="Vaccinia Virus protein VP39"/>
    <property type="match status" value="1"/>
</dbReference>
<evidence type="ECO:0000256" key="3">
    <source>
        <dbReference type="ARBA" id="ARBA00022691"/>
    </source>
</evidence>
<dbReference type="SUPFAM" id="SSF53335">
    <property type="entry name" value="S-adenosyl-L-methionine-dependent methyltransferases"/>
    <property type="match status" value="1"/>
</dbReference>
<evidence type="ECO:0008006" key="6">
    <source>
        <dbReference type="Google" id="ProtNLM"/>
    </source>
</evidence>
<dbReference type="STRING" id="1798543.A2898_02490"/>
<dbReference type="InterPro" id="IPR029063">
    <property type="entry name" value="SAM-dependent_MTases_sf"/>
</dbReference>
<keyword evidence="2" id="KW-0808">Transferase</keyword>
<dbReference type="GO" id="GO:0016279">
    <property type="term" value="F:protein-lysine N-methyltransferase activity"/>
    <property type="evidence" value="ECO:0007669"/>
    <property type="project" value="InterPro"/>
</dbReference>
<proteinExistence type="predicted"/>
<evidence type="ECO:0000313" key="4">
    <source>
        <dbReference type="EMBL" id="OGY83121.1"/>
    </source>
</evidence>
<evidence type="ECO:0000256" key="2">
    <source>
        <dbReference type="ARBA" id="ARBA00022679"/>
    </source>
</evidence>
<dbReference type="CDD" id="cd02440">
    <property type="entry name" value="AdoMet_MTases"/>
    <property type="match status" value="1"/>
</dbReference>
<sequence>MTFPFVEFGILLFVIVVFGSAAYASMKAAPWVPVHAKDISRILAHMELSKRELVYDLGSGDGRILIAVGQNSHCRAVGFEVSMIPYVVSRIRILLAGVRRRAEVLFSNFLTYPLRDADVVFCFLTPMAMKKLAVKFANELKPGTRVLSYAFSIPGWTPTLTDKPDQKSVPLFVYDVPLDAKKPA</sequence>
<keyword evidence="3" id="KW-0949">S-adenosyl-L-methionine</keyword>
<gene>
    <name evidence="4" type="ORF">A2898_02490</name>
</gene>
<reference evidence="4 5" key="1">
    <citation type="journal article" date="2016" name="Nat. Commun.">
        <title>Thousands of microbial genomes shed light on interconnected biogeochemical processes in an aquifer system.</title>
        <authorList>
            <person name="Anantharaman K."/>
            <person name="Brown C.T."/>
            <person name="Hug L.A."/>
            <person name="Sharon I."/>
            <person name="Castelle C.J."/>
            <person name="Probst A.J."/>
            <person name="Thomas B.C."/>
            <person name="Singh A."/>
            <person name="Wilkins M.J."/>
            <person name="Karaoz U."/>
            <person name="Brodie E.L."/>
            <person name="Williams K.H."/>
            <person name="Hubbard S.S."/>
            <person name="Banfield J.F."/>
        </authorList>
    </citation>
    <scope>NUCLEOTIDE SEQUENCE [LARGE SCALE GENOMIC DNA]</scope>
</reference>
<organism evidence="4 5">
    <name type="scientific">Candidatus Kerfeldbacteria bacterium RIFCSPLOWO2_01_FULL_48_11</name>
    <dbReference type="NCBI Taxonomy" id="1798543"/>
    <lineage>
        <taxon>Bacteria</taxon>
        <taxon>Candidatus Kerfeldiibacteriota</taxon>
    </lineage>
</organism>
<dbReference type="AlphaFoldDB" id="A0A1G2B1Q7"/>
<dbReference type="Proteomes" id="UP000179164">
    <property type="component" value="Unassembled WGS sequence"/>
</dbReference>
<dbReference type="PANTHER" id="PTHR13610:SF11">
    <property type="entry name" value="METHYLTRANSFERASE DOMAIN-CONTAINING PROTEIN"/>
    <property type="match status" value="1"/>
</dbReference>